<sequence length="398" mass="44188">MKLTTIYYFLTSSRSFSIHIVFTISAIYYVSVAQLNALELVLIGTILELTVFICEIPTGLFADFFGRKKSFILGTVIIGSAHLLEGSTPEFWAIALASMLWGIGWTFISGSEEAWIADELENQALERVFLKGAQWRSIGSFLGIIMSVVLALFLSVQLAIILAGAFLLLIAIISLCIVPETNYIPVSIKQVSPFSQMKSTLLEGWAQIKQQTTLRSIVWITLFIGLASEGFDRLSGAHFIEGFHLDEEKAIYWFGALFAVAYILNIVLLKWIELYVKKDYARLLGLLNSLLVLCLIGFAYSGNFLLAVLFYWLISALRETNEPLLAVMINTRLPANGRATTLSMFGQVDALGQIAGGPLIGFIALYTSVTHGIAATAIFFLPVVWLSLKMRNKTRHRM</sequence>
<feature type="transmembrane region" description="Helical" evidence="6">
    <location>
        <begin position="135"/>
        <end position="154"/>
    </location>
</feature>
<feature type="domain" description="Major facilitator superfamily (MFS) profile" evidence="7">
    <location>
        <begin position="1"/>
        <end position="395"/>
    </location>
</feature>
<dbReference type="Proteomes" id="UP000288623">
    <property type="component" value="Unassembled WGS sequence"/>
</dbReference>
<comment type="caution">
    <text evidence="8">The sequence shown here is derived from an EMBL/GenBank/DDBJ whole genome shotgun (WGS) entry which is preliminary data.</text>
</comment>
<dbReference type="GO" id="GO:0022857">
    <property type="term" value="F:transmembrane transporter activity"/>
    <property type="evidence" value="ECO:0007669"/>
    <property type="project" value="InterPro"/>
</dbReference>
<feature type="transmembrane region" description="Helical" evidence="6">
    <location>
        <begin position="251"/>
        <end position="269"/>
    </location>
</feature>
<feature type="transmembrane region" description="Helical" evidence="6">
    <location>
        <begin position="6"/>
        <end position="30"/>
    </location>
</feature>
<evidence type="ECO:0000313" key="8">
    <source>
        <dbReference type="EMBL" id="RUS57017.1"/>
    </source>
</evidence>
<keyword evidence="9" id="KW-1185">Reference proteome</keyword>
<evidence type="ECO:0000256" key="5">
    <source>
        <dbReference type="ARBA" id="ARBA00023136"/>
    </source>
</evidence>
<feature type="transmembrane region" description="Helical" evidence="6">
    <location>
        <begin position="290"/>
        <end position="314"/>
    </location>
</feature>
<evidence type="ECO:0000256" key="2">
    <source>
        <dbReference type="ARBA" id="ARBA00022448"/>
    </source>
</evidence>
<gene>
    <name evidence="8" type="ORF">QI30_08085</name>
</gene>
<dbReference type="InterPro" id="IPR005829">
    <property type="entry name" value="Sugar_transporter_CS"/>
</dbReference>
<protein>
    <submittedName>
        <fullName evidence="8">Permease</fullName>
    </submittedName>
</protein>
<accession>A0A433RUQ1</accession>
<dbReference type="InterPro" id="IPR036259">
    <property type="entry name" value="MFS_trans_sf"/>
</dbReference>
<name>A0A433RUQ1_9BACL</name>
<dbReference type="RefSeq" id="WP_126990436.1">
    <property type="nucleotide sequence ID" value="NZ_JTFC01000029.1"/>
</dbReference>
<dbReference type="Gene3D" id="1.20.1250.20">
    <property type="entry name" value="MFS general substrate transporter like domains"/>
    <property type="match status" value="1"/>
</dbReference>
<dbReference type="OrthoDB" id="9816124at2"/>
<keyword evidence="5 6" id="KW-0472">Membrane</keyword>
<keyword evidence="4 6" id="KW-1133">Transmembrane helix</keyword>
<evidence type="ECO:0000256" key="3">
    <source>
        <dbReference type="ARBA" id="ARBA00022692"/>
    </source>
</evidence>
<dbReference type="Pfam" id="PF07690">
    <property type="entry name" value="MFS_1"/>
    <property type="match status" value="1"/>
</dbReference>
<feature type="transmembrane region" description="Helical" evidence="6">
    <location>
        <begin position="91"/>
        <end position="108"/>
    </location>
</feature>
<dbReference type="EMBL" id="JTFC01000029">
    <property type="protein sequence ID" value="RUS57017.1"/>
    <property type="molecule type" value="Genomic_DNA"/>
</dbReference>
<dbReference type="GO" id="GO:0005886">
    <property type="term" value="C:plasma membrane"/>
    <property type="evidence" value="ECO:0007669"/>
    <property type="project" value="UniProtKB-SubCell"/>
</dbReference>
<evidence type="ECO:0000259" key="7">
    <source>
        <dbReference type="PROSITE" id="PS50850"/>
    </source>
</evidence>
<dbReference type="InterPro" id="IPR020846">
    <property type="entry name" value="MFS_dom"/>
</dbReference>
<keyword evidence="2" id="KW-0813">Transport</keyword>
<proteinExistence type="predicted"/>
<dbReference type="InterPro" id="IPR053160">
    <property type="entry name" value="MFS_DHA3_Transporter"/>
</dbReference>
<dbReference type="PANTHER" id="PTHR23530:SF1">
    <property type="entry name" value="PERMEASE, MAJOR FACILITATOR SUPERFAMILY-RELATED"/>
    <property type="match status" value="1"/>
</dbReference>
<keyword evidence="3 6" id="KW-0812">Transmembrane</keyword>
<evidence type="ECO:0000256" key="6">
    <source>
        <dbReference type="SAM" id="Phobius"/>
    </source>
</evidence>
<feature type="transmembrane region" description="Helical" evidence="6">
    <location>
        <begin position="359"/>
        <end position="388"/>
    </location>
</feature>
<feature type="transmembrane region" description="Helical" evidence="6">
    <location>
        <begin position="160"/>
        <end position="178"/>
    </location>
</feature>
<dbReference type="PROSITE" id="PS00216">
    <property type="entry name" value="SUGAR_TRANSPORT_1"/>
    <property type="match status" value="1"/>
</dbReference>
<organism evidence="8 9">
    <name type="scientific">Candidatus Kurthia intestinigallinarum</name>
    <dbReference type="NCBI Taxonomy" id="1562256"/>
    <lineage>
        <taxon>Bacteria</taxon>
        <taxon>Bacillati</taxon>
        <taxon>Bacillota</taxon>
        <taxon>Bacilli</taxon>
        <taxon>Bacillales</taxon>
        <taxon>Caryophanaceae</taxon>
        <taxon>Kurthia</taxon>
    </lineage>
</organism>
<evidence type="ECO:0000256" key="4">
    <source>
        <dbReference type="ARBA" id="ARBA00022989"/>
    </source>
</evidence>
<feature type="transmembrane region" description="Helical" evidence="6">
    <location>
        <begin position="37"/>
        <end position="62"/>
    </location>
</feature>
<dbReference type="PROSITE" id="PS50850">
    <property type="entry name" value="MFS"/>
    <property type="match status" value="1"/>
</dbReference>
<dbReference type="AlphaFoldDB" id="A0A433RUQ1"/>
<feature type="transmembrane region" description="Helical" evidence="6">
    <location>
        <begin position="212"/>
        <end position="231"/>
    </location>
</feature>
<evidence type="ECO:0000256" key="1">
    <source>
        <dbReference type="ARBA" id="ARBA00004651"/>
    </source>
</evidence>
<dbReference type="SUPFAM" id="SSF103473">
    <property type="entry name" value="MFS general substrate transporter"/>
    <property type="match status" value="1"/>
</dbReference>
<dbReference type="InterPro" id="IPR011701">
    <property type="entry name" value="MFS"/>
</dbReference>
<reference evidence="8 9" key="1">
    <citation type="submission" date="2014-11" db="EMBL/GenBank/DDBJ databases">
        <title>Genome sequence and analysis of novel Kurthia sp.</title>
        <authorList>
            <person name="Lawson J.N."/>
            <person name="Gonzalez J.E."/>
            <person name="Rinauldi L."/>
            <person name="Xuan Z."/>
            <person name="Firman A."/>
            <person name="Shaddox L."/>
            <person name="Trudeau A."/>
            <person name="Shah S."/>
            <person name="Reiman D."/>
        </authorList>
    </citation>
    <scope>NUCLEOTIDE SEQUENCE [LARGE SCALE GENOMIC DNA]</scope>
    <source>
        <strain evidence="8 9">3B1D</strain>
    </source>
</reference>
<evidence type="ECO:0000313" key="9">
    <source>
        <dbReference type="Proteomes" id="UP000288623"/>
    </source>
</evidence>
<comment type="subcellular location">
    <subcellularLocation>
        <location evidence="1">Cell membrane</location>
        <topology evidence="1">Multi-pass membrane protein</topology>
    </subcellularLocation>
</comment>
<dbReference type="PANTHER" id="PTHR23530">
    <property type="entry name" value="TRANSPORT PROTEIN-RELATED"/>
    <property type="match status" value="1"/>
</dbReference>